<evidence type="ECO:0000313" key="2">
    <source>
        <dbReference type="Proteomes" id="UP000053558"/>
    </source>
</evidence>
<dbReference type="EMBL" id="JH711577">
    <property type="protein sequence ID" value="EIW81803.1"/>
    <property type="molecule type" value="Genomic_DNA"/>
</dbReference>
<reference evidence="2" key="1">
    <citation type="journal article" date="2012" name="Science">
        <title>The Paleozoic origin of enzymatic lignin decomposition reconstructed from 31 fungal genomes.</title>
        <authorList>
            <person name="Floudas D."/>
            <person name="Binder M."/>
            <person name="Riley R."/>
            <person name="Barry K."/>
            <person name="Blanchette R.A."/>
            <person name="Henrissat B."/>
            <person name="Martinez A.T."/>
            <person name="Otillar R."/>
            <person name="Spatafora J.W."/>
            <person name="Yadav J.S."/>
            <person name="Aerts A."/>
            <person name="Benoit I."/>
            <person name="Boyd A."/>
            <person name="Carlson A."/>
            <person name="Copeland A."/>
            <person name="Coutinho P.M."/>
            <person name="de Vries R.P."/>
            <person name="Ferreira P."/>
            <person name="Findley K."/>
            <person name="Foster B."/>
            <person name="Gaskell J."/>
            <person name="Glotzer D."/>
            <person name="Gorecki P."/>
            <person name="Heitman J."/>
            <person name="Hesse C."/>
            <person name="Hori C."/>
            <person name="Igarashi K."/>
            <person name="Jurgens J.A."/>
            <person name="Kallen N."/>
            <person name="Kersten P."/>
            <person name="Kohler A."/>
            <person name="Kuees U."/>
            <person name="Kumar T.K.A."/>
            <person name="Kuo A."/>
            <person name="LaButti K."/>
            <person name="Larrondo L.F."/>
            <person name="Lindquist E."/>
            <person name="Ling A."/>
            <person name="Lombard V."/>
            <person name="Lucas S."/>
            <person name="Lundell T."/>
            <person name="Martin R."/>
            <person name="McLaughlin D.J."/>
            <person name="Morgenstern I."/>
            <person name="Morin E."/>
            <person name="Murat C."/>
            <person name="Nagy L.G."/>
            <person name="Nolan M."/>
            <person name="Ohm R.A."/>
            <person name="Patyshakuliyeva A."/>
            <person name="Rokas A."/>
            <person name="Ruiz-Duenas F.J."/>
            <person name="Sabat G."/>
            <person name="Salamov A."/>
            <person name="Samejima M."/>
            <person name="Schmutz J."/>
            <person name="Slot J.C."/>
            <person name="St John F."/>
            <person name="Stenlid J."/>
            <person name="Sun H."/>
            <person name="Sun S."/>
            <person name="Syed K."/>
            <person name="Tsang A."/>
            <person name="Wiebenga A."/>
            <person name="Young D."/>
            <person name="Pisabarro A."/>
            <person name="Eastwood D.C."/>
            <person name="Martin F."/>
            <person name="Cullen D."/>
            <person name="Grigoriev I.V."/>
            <person name="Hibbett D.S."/>
        </authorList>
    </citation>
    <scope>NUCLEOTIDE SEQUENCE [LARGE SCALE GENOMIC DNA]</scope>
    <source>
        <strain evidence="2">RWD-64-598 SS2</strain>
    </source>
</reference>
<evidence type="ECO:0000313" key="1">
    <source>
        <dbReference type="EMBL" id="EIW81803.1"/>
    </source>
</evidence>
<dbReference type="OMA" id="MRRWANA"/>
<keyword evidence="2" id="KW-1185">Reference proteome</keyword>
<name>A0A5M3MRM0_CONPW</name>
<proteinExistence type="predicted"/>
<dbReference type="InterPro" id="IPR032675">
    <property type="entry name" value="LRR_dom_sf"/>
</dbReference>
<evidence type="ECO:0008006" key="3">
    <source>
        <dbReference type="Google" id="ProtNLM"/>
    </source>
</evidence>
<dbReference type="Gene3D" id="3.80.10.10">
    <property type="entry name" value="Ribonuclease Inhibitor"/>
    <property type="match status" value="1"/>
</dbReference>
<dbReference type="AlphaFoldDB" id="A0A5M3MRM0"/>
<dbReference type="GeneID" id="19205164"/>
<dbReference type="KEGG" id="cput:CONPUDRAFT_164570"/>
<protein>
    <recommendedName>
        <fullName evidence="3">F-box domain-containing protein</fullName>
    </recommendedName>
</protein>
<dbReference type="RefSeq" id="XP_007767681.1">
    <property type="nucleotide sequence ID" value="XM_007769491.1"/>
</dbReference>
<organism evidence="1 2">
    <name type="scientific">Coniophora puteana (strain RWD-64-598)</name>
    <name type="common">Brown rot fungus</name>
    <dbReference type="NCBI Taxonomy" id="741705"/>
    <lineage>
        <taxon>Eukaryota</taxon>
        <taxon>Fungi</taxon>
        <taxon>Dikarya</taxon>
        <taxon>Basidiomycota</taxon>
        <taxon>Agaricomycotina</taxon>
        <taxon>Agaricomycetes</taxon>
        <taxon>Agaricomycetidae</taxon>
        <taxon>Boletales</taxon>
        <taxon>Coniophorineae</taxon>
        <taxon>Coniophoraceae</taxon>
        <taxon>Coniophora</taxon>
    </lineage>
</organism>
<gene>
    <name evidence="1" type="ORF">CONPUDRAFT_164570</name>
</gene>
<accession>A0A5M3MRM0</accession>
<dbReference type="SUPFAM" id="SSF52047">
    <property type="entry name" value="RNI-like"/>
    <property type="match status" value="1"/>
</dbReference>
<sequence length="566" mass="64254">MHGALFIAEILQHIFHCFSDEFYRIRGSSGNERTLSTLARTCKTFKEPALDALWENIASLDPFIKCLPYEAWKFIEATRLEWNGQTRHIPTFTSPLTAGDRLILRKYTPRVRRFHMTLLDRSYLDALFELSLATSDSHHLFPNLKHLNWVAMPTEFRPYLRMFLPTTLESLSYIIGPLSGRKGDASMLAAIGTFCPDLKKITVGFSNDVEGGTDAFSRSVLCWKRLTVLHCREMTDEALVHIARLPTLQGLSITLYSTASFADTRSQVDGIPFGNVTTLKVIALNLKVFIAFTTEMALSLVDVELWITDNDCSESAKESFDEIAKGNRSLCNLRILSCRDQDVLIPPDYSHVIRGRTATISTFQPLFKFHQLRVLDVTFCCSMVLSDFDIMVLAYSFPLIEVLLLNANYGWESPSPITFVGILSVIRLCPKLQKLGIEFDATATDPIITCPSPKTSQESTPVLIMPKATDLKAFYVGNSPIKDAFLVGRYLSILMPNLDRIYGWKPRHMRNDDPGWVRDRRRFMRRWANAELVVRRLRSRDIANADPDDQTLVELMAIVNTDVSEE</sequence>
<comment type="caution">
    <text evidence="1">The sequence shown here is derived from an EMBL/GenBank/DDBJ whole genome shotgun (WGS) entry which is preliminary data.</text>
</comment>
<dbReference type="OrthoDB" id="3543113at2759"/>
<dbReference type="Proteomes" id="UP000053558">
    <property type="component" value="Unassembled WGS sequence"/>
</dbReference>